<dbReference type="EMBL" id="JARJCW010000102">
    <property type="protein sequence ID" value="KAJ7194049.1"/>
    <property type="molecule type" value="Genomic_DNA"/>
</dbReference>
<gene>
    <name evidence="1" type="ORF">GGX14DRAFT_405009</name>
</gene>
<dbReference type="Proteomes" id="UP001219525">
    <property type="component" value="Unassembled WGS sequence"/>
</dbReference>
<sequence length="220" mass="24631">MSNDKAHDTLSILCHSILVTGLALVPGDTARYIYLGLASALLVYHVARSQAPATKLNALTAAIAYANQLLTRAPSTSARDQVMSMDQQLLLRIIINSSALRAEKLKSHLQCQLLEIEGHGWKEYLRDVRGLLQSIDKCTNDVKTIQTKIQLLIEQDTQRKLDDEIQKSREMLAAIHSGPRRVCLCVIERSTFFLTNWIRLCAPGKWDRVQCKYLGCVTGI</sequence>
<accession>A0AAD6UXB0</accession>
<proteinExistence type="predicted"/>
<evidence type="ECO:0000313" key="1">
    <source>
        <dbReference type="EMBL" id="KAJ7194049.1"/>
    </source>
</evidence>
<comment type="caution">
    <text evidence="1">The sequence shown here is derived from an EMBL/GenBank/DDBJ whole genome shotgun (WGS) entry which is preliminary data.</text>
</comment>
<organism evidence="1 2">
    <name type="scientific">Mycena pura</name>
    <dbReference type="NCBI Taxonomy" id="153505"/>
    <lineage>
        <taxon>Eukaryota</taxon>
        <taxon>Fungi</taxon>
        <taxon>Dikarya</taxon>
        <taxon>Basidiomycota</taxon>
        <taxon>Agaricomycotina</taxon>
        <taxon>Agaricomycetes</taxon>
        <taxon>Agaricomycetidae</taxon>
        <taxon>Agaricales</taxon>
        <taxon>Marasmiineae</taxon>
        <taxon>Mycenaceae</taxon>
        <taxon>Mycena</taxon>
    </lineage>
</organism>
<keyword evidence="2" id="KW-1185">Reference proteome</keyword>
<name>A0AAD6UXB0_9AGAR</name>
<reference evidence="1" key="1">
    <citation type="submission" date="2023-03" db="EMBL/GenBank/DDBJ databases">
        <title>Massive genome expansion in bonnet fungi (Mycena s.s.) driven by repeated elements and novel gene families across ecological guilds.</title>
        <authorList>
            <consortium name="Lawrence Berkeley National Laboratory"/>
            <person name="Harder C.B."/>
            <person name="Miyauchi S."/>
            <person name="Viragh M."/>
            <person name="Kuo A."/>
            <person name="Thoen E."/>
            <person name="Andreopoulos B."/>
            <person name="Lu D."/>
            <person name="Skrede I."/>
            <person name="Drula E."/>
            <person name="Henrissat B."/>
            <person name="Morin E."/>
            <person name="Kohler A."/>
            <person name="Barry K."/>
            <person name="LaButti K."/>
            <person name="Morin E."/>
            <person name="Salamov A."/>
            <person name="Lipzen A."/>
            <person name="Mereny Z."/>
            <person name="Hegedus B."/>
            <person name="Baldrian P."/>
            <person name="Stursova M."/>
            <person name="Weitz H."/>
            <person name="Taylor A."/>
            <person name="Grigoriev I.V."/>
            <person name="Nagy L.G."/>
            <person name="Martin F."/>
            <person name="Kauserud H."/>
        </authorList>
    </citation>
    <scope>NUCLEOTIDE SEQUENCE</scope>
    <source>
        <strain evidence="1">9144</strain>
    </source>
</reference>
<protein>
    <submittedName>
        <fullName evidence="1">Uncharacterized protein</fullName>
    </submittedName>
</protein>
<evidence type="ECO:0000313" key="2">
    <source>
        <dbReference type="Proteomes" id="UP001219525"/>
    </source>
</evidence>
<dbReference type="AlphaFoldDB" id="A0AAD6UXB0"/>